<dbReference type="RefSeq" id="WP_136738835.1">
    <property type="nucleotide sequence ID" value="NZ_SUMB01000002.1"/>
</dbReference>
<dbReference type="EMBL" id="SUMB01000002">
    <property type="protein sequence ID" value="TJZ57216.1"/>
    <property type="molecule type" value="Genomic_DNA"/>
</dbReference>
<dbReference type="Proteomes" id="UP000308697">
    <property type="component" value="Unassembled WGS sequence"/>
</dbReference>
<organism evidence="1 2">
    <name type="scientific">Streptomyces piniterrae</name>
    <dbReference type="NCBI Taxonomy" id="2571125"/>
    <lineage>
        <taxon>Bacteria</taxon>
        <taxon>Bacillati</taxon>
        <taxon>Actinomycetota</taxon>
        <taxon>Actinomycetes</taxon>
        <taxon>Kitasatosporales</taxon>
        <taxon>Streptomycetaceae</taxon>
        <taxon>Streptomyces</taxon>
    </lineage>
</organism>
<reference evidence="1 2" key="1">
    <citation type="submission" date="2019-04" db="EMBL/GenBank/DDBJ databases">
        <title>Streptomyces piniterrae sp. nov., a heliquinomycin-producing actinomycete isolated from rhizosphere soil of Pinus yunnanensis.</title>
        <authorList>
            <person name="Zhuang X."/>
            <person name="Zhao J."/>
        </authorList>
    </citation>
    <scope>NUCLEOTIDE SEQUENCE [LARGE SCALE GENOMIC DNA]</scope>
    <source>
        <strain evidence="2">jys28</strain>
    </source>
</reference>
<evidence type="ECO:0000313" key="2">
    <source>
        <dbReference type="Proteomes" id="UP000308697"/>
    </source>
</evidence>
<keyword evidence="2" id="KW-1185">Reference proteome</keyword>
<gene>
    <name evidence="1" type="ORF">FCH28_07185</name>
</gene>
<proteinExistence type="predicted"/>
<protein>
    <submittedName>
        <fullName evidence="1">Uncharacterized protein</fullName>
    </submittedName>
</protein>
<name>A0A4U0NRL3_9ACTN</name>
<evidence type="ECO:0000313" key="1">
    <source>
        <dbReference type="EMBL" id="TJZ57216.1"/>
    </source>
</evidence>
<accession>A0A4U0NRL3</accession>
<dbReference type="AlphaFoldDB" id="A0A4U0NRL3"/>
<comment type="caution">
    <text evidence="1">The sequence shown here is derived from an EMBL/GenBank/DDBJ whole genome shotgun (WGS) entry which is preliminary data.</text>
</comment>
<sequence length="71" mass="7814">MVLTASEPVVQAADAAFQALRALRDRIAQGQDVHSPGYEADLSSYDDSLRSLRNAIREDLHADALSFRIPM</sequence>